<accession>V5HVN0</accession>
<reference evidence="4" key="1">
    <citation type="journal article" date="2014" name="Genome Announc.">
        <title>Draft genome sequence of the formaldehyde-resistant fungus Byssochlamys spectabilis No. 5 (anamorph Paecilomyces variotii No. 5) (NBRC109023).</title>
        <authorList>
            <person name="Oka T."/>
            <person name="Ekino K."/>
            <person name="Fukuda K."/>
            <person name="Nomura Y."/>
        </authorList>
    </citation>
    <scope>NUCLEOTIDE SEQUENCE [LARGE SCALE GENOMIC DNA]</scope>
    <source>
        <strain evidence="4">No. 5 / NBRC 109023</strain>
    </source>
</reference>
<dbReference type="Proteomes" id="UP000018001">
    <property type="component" value="Unassembled WGS sequence"/>
</dbReference>
<evidence type="ECO:0000256" key="2">
    <source>
        <dbReference type="ARBA" id="ARBA00023002"/>
    </source>
</evidence>
<dbReference type="OrthoDB" id="191139at2759"/>
<dbReference type="eggNOG" id="KOG1208">
    <property type="taxonomic scope" value="Eukaryota"/>
</dbReference>
<evidence type="ECO:0008006" key="5">
    <source>
        <dbReference type="Google" id="ProtNLM"/>
    </source>
</evidence>
<dbReference type="SUPFAM" id="SSF51735">
    <property type="entry name" value="NAD(P)-binding Rossmann-fold domains"/>
    <property type="match status" value="1"/>
</dbReference>
<dbReference type="InParanoid" id="V5HVN0"/>
<protein>
    <recommendedName>
        <fullName evidence="5">Short-chain dehydrogenase</fullName>
    </recommendedName>
</protein>
<keyword evidence="4" id="KW-1185">Reference proteome</keyword>
<keyword evidence="2" id="KW-0560">Oxidoreductase</keyword>
<proteinExistence type="inferred from homology"/>
<dbReference type="InterPro" id="IPR036291">
    <property type="entry name" value="NAD(P)-bd_dom_sf"/>
</dbReference>
<comment type="similarity">
    <text evidence="1">Belongs to the short-chain dehydrogenases/reductases (SDR) family.</text>
</comment>
<evidence type="ECO:0000313" key="3">
    <source>
        <dbReference type="EMBL" id="GAD93785.1"/>
    </source>
</evidence>
<evidence type="ECO:0000313" key="4">
    <source>
        <dbReference type="Proteomes" id="UP000018001"/>
    </source>
</evidence>
<dbReference type="Gene3D" id="3.40.50.720">
    <property type="entry name" value="NAD(P)-binding Rossmann-like Domain"/>
    <property type="match status" value="1"/>
</dbReference>
<dbReference type="Pfam" id="PF00106">
    <property type="entry name" value="adh_short"/>
    <property type="match status" value="1"/>
</dbReference>
<dbReference type="PANTHER" id="PTHR43157">
    <property type="entry name" value="PHOSPHATIDYLINOSITOL-GLYCAN BIOSYNTHESIS CLASS F PROTEIN-RELATED"/>
    <property type="match status" value="1"/>
</dbReference>
<dbReference type="AlphaFoldDB" id="V5HVN0"/>
<sequence length="257" mass="28420">MAKSLAIEHPKILILTARSVVKADIIATEIKKRYPSQDVCTVQMDLSSIDSTRLGAKKVLAIASKIDIIINNAGVMAIPERTLSVDGYELHFATNFLGHFLFTNLLEKKFSSNARIVNVTSGGYMVCPIRFHDLNWDGDKDLPVDEQPDMAMIDALGIGELARPDSYNPMLAYLHSIIVTELQRHVHGFRNQTMEYKTASQGAASLLVAALDPNLQNHPSAYIDDCQKTVIVSDHVCNELVAQRLWKIAQEMTGLTG</sequence>
<name>V5HVN0_BYSSN</name>
<dbReference type="HOGENOM" id="CLU_010194_44_2_1"/>
<dbReference type="InterPro" id="IPR002347">
    <property type="entry name" value="SDR_fam"/>
</dbReference>
<comment type="caution">
    <text evidence="3">The sequence shown here is derived from an EMBL/GenBank/DDBJ whole genome shotgun (WGS) entry which is preliminary data.</text>
</comment>
<organism evidence="3 4">
    <name type="scientific">Byssochlamys spectabilis (strain No. 5 / NBRC 109023)</name>
    <name type="common">Paecilomyces variotii</name>
    <dbReference type="NCBI Taxonomy" id="1356009"/>
    <lineage>
        <taxon>Eukaryota</taxon>
        <taxon>Fungi</taxon>
        <taxon>Dikarya</taxon>
        <taxon>Ascomycota</taxon>
        <taxon>Pezizomycotina</taxon>
        <taxon>Eurotiomycetes</taxon>
        <taxon>Eurotiomycetidae</taxon>
        <taxon>Eurotiales</taxon>
        <taxon>Thermoascaceae</taxon>
        <taxon>Paecilomyces</taxon>
    </lineage>
</organism>
<evidence type="ECO:0000256" key="1">
    <source>
        <dbReference type="ARBA" id="ARBA00006484"/>
    </source>
</evidence>
<dbReference type="EMBL" id="BAUL01000066">
    <property type="protein sequence ID" value="GAD93785.1"/>
    <property type="molecule type" value="Genomic_DNA"/>
</dbReference>
<gene>
    <name evidence="3" type="ORF">PVAR5_2400</name>
</gene>
<dbReference type="GO" id="GO:0016491">
    <property type="term" value="F:oxidoreductase activity"/>
    <property type="evidence" value="ECO:0007669"/>
    <property type="project" value="UniProtKB-KW"/>
</dbReference>
<dbReference type="PANTHER" id="PTHR43157:SF31">
    <property type="entry name" value="PHOSPHATIDYLINOSITOL-GLYCAN BIOSYNTHESIS CLASS F PROTEIN"/>
    <property type="match status" value="1"/>
</dbReference>